<comment type="caution">
    <text evidence="1">The sequence shown here is derived from an EMBL/GenBank/DDBJ whole genome shotgun (WGS) entry which is preliminary data.</text>
</comment>
<reference evidence="1" key="2">
    <citation type="submission" date="2020-09" db="EMBL/GenBank/DDBJ databases">
        <authorList>
            <person name="Sun Q."/>
            <person name="Ohkuma M."/>
        </authorList>
    </citation>
    <scope>NUCLEOTIDE SEQUENCE</scope>
    <source>
        <strain evidence="1">JCM 4654</strain>
    </source>
</reference>
<evidence type="ECO:0000313" key="2">
    <source>
        <dbReference type="Proteomes" id="UP000608955"/>
    </source>
</evidence>
<accession>A0A918Y6M3</accession>
<dbReference type="AlphaFoldDB" id="A0A918Y6M3"/>
<name>A0A918Y6M3_9ACTN</name>
<dbReference type="RefSeq" id="WP_373298103.1">
    <property type="nucleotide sequence ID" value="NZ_BMVF01000012.1"/>
</dbReference>
<sequence length="47" mass="4978">MLFCWAFLLLVFTGHGAFGLDGLLARVSARRTAARGGAAEQRTPVTA</sequence>
<proteinExistence type="predicted"/>
<keyword evidence="2" id="KW-1185">Reference proteome</keyword>
<dbReference type="Proteomes" id="UP000608955">
    <property type="component" value="Unassembled WGS sequence"/>
</dbReference>
<dbReference type="EMBL" id="BMVF01000012">
    <property type="protein sequence ID" value="GHD92630.1"/>
    <property type="molecule type" value="Genomic_DNA"/>
</dbReference>
<protein>
    <submittedName>
        <fullName evidence="1">Uncharacterized protein</fullName>
    </submittedName>
</protein>
<evidence type="ECO:0000313" key="1">
    <source>
        <dbReference type="EMBL" id="GHD92630.1"/>
    </source>
</evidence>
<gene>
    <name evidence="1" type="ORF">GCM10010508_46390</name>
</gene>
<organism evidence="1 2">
    <name type="scientific">Streptomyces naganishii JCM 4654</name>
    <dbReference type="NCBI Taxonomy" id="1306179"/>
    <lineage>
        <taxon>Bacteria</taxon>
        <taxon>Bacillati</taxon>
        <taxon>Actinomycetota</taxon>
        <taxon>Actinomycetes</taxon>
        <taxon>Kitasatosporales</taxon>
        <taxon>Streptomycetaceae</taxon>
        <taxon>Streptomyces</taxon>
    </lineage>
</organism>
<reference evidence="1" key="1">
    <citation type="journal article" date="2014" name="Int. J. Syst. Evol. Microbiol.">
        <title>Complete genome sequence of Corynebacterium casei LMG S-19264T (=DSM 44701T), isolated from a smear-ripened cheese.</title>
        <authorList>
            <consortium name="US DOE Joint Genome Institute (JGI-PGF)"/>
            <person name="Walter F."/>
            <person name="Albersmeier A."/>
            <person name="Kalinowski J."/>
            <person name="Ruckert C."/>
        </authorList>
    </citation>
    <scope>NUCLEOTIDE SEQUENCE</scope>
    <source>
        <strain evidence="1">JCM 4654</strain>
    </source>
</reference>